<feature type="compositionally biased region" description="Basic and acidic residues" evidence="1">
    <location>
        <begin position="160"/>
        <end position="185"/>
    </location>
</feature>
<dbReference type="GO" id="GO:0030139">
    <property type="term" value="C:endocytic vesicle"/>
    <property type="evidence" value="ECO:0007669"/>
    <property type="project" value="TreeGrafter"/>
</dbReference>
<dbReference type="InterPro" id="IPR011989">
    <property type="entry name" value="ARM-like"/>
</dbReference>
<comment type="caution">
    <text evidence="2">The sequence shown here is derived from an EMBL/GenBank/DDBJ whole genome shotgun (WGS) entry which is preliminary data.</text>
</comment>
<dbReference type="SUPFAM" id="SSF48371">
    <property type="entry name" value="ARM repeat"/>
    <property type="match status" value="2"/>
</dbReference>
<dbReference type="OrthoDB" id="192608at2759"/>
<dbReference type="PANTHER" id="PTHR21663">
    <property type="entry name" value="HYPOTHETICAL HEAT DOMAIN-CONTAINING"/>
    <property type="match status" value="1"/>
</dbReference>
<dbReference type="InterPro" id="IPR040108">
    <property type="entry name" value="Laa1/Sip1/HEATR5"/>
</dbReference>
<evidence type="ECO:0000256" key="1">
    <source>
        <dbReference type="SAM" id="MobiDB-lite"/>
    </source>
</evidence>
<dbReference type="Gene3D" id="1.25.10.10">
    <property type="entry name" value="Leucine-rich Repeat Variant"/>
    <property type="match status" value="1"/>
</dbReference>
<name>A0A1R0GY50_9FUNG</name>
<accession>A0A1R0GY50</accession>
<evidence type="ECO:0000313" key="3">
    <source>
        <dbReference type="Proteomes" id="UP000187455"/>
    </source>
</evidence>
<dbReference type="EMBL" id="LSSL01002133">
    <property type="protein sequence ID" value="OLY81820.1"/>
    <property type="molecule type" value="Genomic_DNA"/>
</dbReference>
<protein>
    <submittedName>
        <fullName evidence="2">HEAT repeat-containing protein 5B</fullName>
    </submittedName>
</protein>
<reference evidence="2 3" key="1">
    <citation type="journal article" date="2016" name="Mol. Biol. Evol.">
        <title>Genome-Wide Survey of Gut Fungi (Harpellales) Reveals the First Horizontally Transferred Ubiquitin Gene from a Mosquito Host.</title>
        <authorList>
            <person name="Wang Y."/>
            <person name="White M.M."/>
            <person name="Kvist S."/>
            <person name="Moncalvo J.M."/>
        </authorList>
    </citation>
    <scope>NUCLEOTIDE SEQUENCE [LARGE SCALE GENOMIC DNA]</scope>
    <source>
        <strain evidence="2 3">ALG-7-W6</strain>
    </source>
</reference>
<dbReference type="Proteomes" id="UP000187455">
    <property type="component" value="Unassembled WGS sequence"/>
</dbReference>
<dbReference type="GO" id="GO:0008104">
    <property type="term" value="P:intracellular protein localization"/>
    <property type="evidence" value="ECO:0007669"/>
    <property type="project" value="TreeGrafter"/>
</dbReference>
<dbReference type="GO" id="GO:0016020">
    <property type="term" value="C:membrane"/>
    <property type="evidence" value="ECO:0007669"/>
    <property type="project" value="TreeGrafter"/>
</dbReference>
<organism evidence="2 3">
    <name type="scientific">Smittium mucronatum</name>
    <dbReference type="NCBI Taxonomy" id="133383"/>
    <lineage>
        <taxon>Eukaryota</taxon>
        <taxon>Fungi</taxon>
        <taxon>Fungi incertae sedis</taxon>
        <taxon>Zoopagomycota</taxon>
        <taxon>Kickxellomycotina</taxon>
        <taxon>Harpellomycetes</taxon>
        <taxon>Harpellales</taxon>
        <taxon>Legeriomycetaceae</taxon>
        <taxon>Smittium</taxon>
    </lineage>
</organism>
<feature type="region of interest" description="Disordered" evidence="1">
    <location>
        <begin position="739"/>
        <end position="771"/>
    </location>
</feature>
<feature type="compositionally biased region" description="Low complexity" evidence="1">
    <location>
        <begin position="144"/>
        <end position="154"/>
    </location>
</feature>
<feature type="region of interest" description="Disordered" evidence="1">
    <location>
        <begin position="143"/>
        <end position="202"/>
    </location>
</feature>
<sequence length="2227" mass="252728">MIVRIEGLRALSRIIFGGGKSIDDSILFEIFKCAKALIPHKTTLLSLSSAKVIRNLSACTNFFHSDIRSTEINKLLSSTLMRLVTTKVVRVRRELADLISDLMLSTFNFFKNGKSGIAKEFHVLFSENPKNIKTNYTNVTQKLSRNSSFSSPKQSSKEPLPNERKDTQSSGERRNSEHFKKDNPEISKGISVGEMPSLNSNSDVFNEDSMSLDVYRDNVSDFFPAGSINLHESDIKNEDFHRVSDDDDSKIMGDQDLKNLQNSMIRSLRYLSDIFNKHSSSREERTAIIEIYSSFFEKMGPVLIEEYYPVLVNHIIIDLLSFTQVQIYNPRRCVVNLGSIDSKFDSQNNKPHTNIHHLELDSTNIAVKNMVKWLLRVPISQNLPPDGKIKALKYLKKFWIDGSFYFKFENLEIVPESTELNGDYRSLFSSRMQDSWDGTNFNDFSNVKSTFDNFGESCLVVVLEEVKNLIGDLGIKALELDMFPLFKPRGDNYFGRDRYLSNSYSSQNHKLHLNNDPGSLKNSSIISSEVLIKLLKSNSDSVRLSSSICISSYLCQNPKLIAPVIEFMYIELQLIMSNASSNLQYFEQLNDSDIESKYAIKKKSSSNADLGISSEHYQAAVSFLQPEINELKGGLGFSQGISIIISNSLAKNPLFAPLESLEWIYEMAVKILKKVYNSSEPQICHVEKNPRYPQHLSTNHSIKPQNPEYDTSFEKISSSSKVFSFDPLGLNSDVGLPIDSKNKQNSQNNSQFVDESHFVTRKSRKSKLIRDHQSPKKAIFLHIKRMSFCNMQMNIGWSLLSCFFSIVPNIFGLEWFESKLESDWLLLWKLAMSRERLIGENSASFTKSKSGNSIFSLEDIEIDSTLYHVYSTMPWAERAHLLQSRSLSLLHLSAFLKTLVVLCTSKSELNNNFHVKDSVIKMLVKCIKNCLNFAEDLLDTPPPPKKGLDLGAVYGESMILSGSFDSLENNSGFYFKPNSEFKRSDFDLNQCLKWSELYLHGANFVDVRLPQRLLPNSSSLGTTHLNIRYHFISSSISLKLLGSNLSEILAPSTLKLCLHLLTGSNNEIDFYQARQVSAYRFASIIASYIQNWSDEKKNFTAHSINSVIQPLKPQWSYLSGFKGGSMGYESETGVTSILWSLVRDTSIVAGSGHEKFSYLPLAHGLNFGVDFNHHHFTSIDFSQWKNWCPDPPNYLVLLPISFQIKPNQDSFCEYTSLVDISIQYFGLIFSSLDESAQLHLLQEMLNRMQKLPYNSHRQAAILTNYLSAMFSALRIVTENNNKKNNDPRTISLMHTPSPSNSKAQMFPRLIPIKIASFMSDVARSALMIPSPSHRLLSSEIIGLLALGSESTTEYLSPLIELLTHQAIRSRDRFARSGTALALGSIYVHAGSIAASYHLQRVVVMLNSLASDPDPLIHMWALRALAEAAISAGYMFSKFGPDSLRMIVKLFMSDSHSYPFLGECMLPQVDMSLPLKSSKDINYPKNTRDQFSGSKESQKILKSNIIQHRLPSINNPGESTQNFGEHANPSIVAIGHNSAFRHPNSMTHKFGNNDIDSNINTSGSSNLAMGLETDWSRSCCEADLDGFDSRSALARVLNALILALGPSIRHYEDTFNLAISFMREIFKSGVEIGFNVNFRFLSNSLSCDQRVLTLSSDFPNYKIFFLAQKLRYSRYHEDIISFDAVTNVQTSHFDNSGNRPDSSQNKNLSLDHDFSFPFCDPDGTSLVLFESIQLIQQYQMFFYDFSDSHPKEYPLIYNDFCLDQIILNQVRPILRCTSTKNGLYDSPIIGGILDLQIFVTSTMESLIRLYGSRMLEKIPFYESYNSDLDSCKSSNYDSLNFKEAKSWVQNRFTLSSSMYVILGWSWTDILYEILLLHSSSSDKGDLYHNFKTLAANIDLLSNTIISHILNEEKDEIIKTSTFANFLYGFEPPHISQAFIRSFNEANLNQNEKSEKVIEKIPKVLETIYVLQVLITVFIDKNQHRSTRFFRKDLYYGQWASEADEKHLLSDKYWLDHVLDPNNGVNLKKDPLSSDIPRDQSIQSLKKSNPLNNFTKLLCVKLIIKILENTEFFIFGDKYRSNHDNELLIKRNWNVHIFSHLINDLIAVAYMSIKSPSNSKSKLPIAGFNLMSAIIKQFKYSPDIAIIEKVHNFKPNNEIPRSEISPILELYEAQIKSSIIPLISSFENEFQFNIDSNLRKLSPDGSGDFTDASRGLIGFYGVPDEPIRP</sequence>
<gene>
    <name evidence="2" type="ORF">AYI68_g4071</name>
</gene>
<dbReference type="GO" id="GO:0005829">
    <property type="term" value="C:cytosol"/>
    <property type="evidence" value="ECO:0007669"/>
    <property type="project" value="GOC"/>
</dbReference>
<dbReference type="GO" id="GO:0005794">
    <property type="term" value="C:Golgi apparatus"/>
    <property type="evidence" value="ECO:0007669"/>
    <property type="project" value="TreeGrafter"/>
</dbReference>
<dbReference type="InterPro" id="IPR016024">
    <property type="entry name" value="ARM-type_fold"/>
</dbReference>
<keyword evidence="3" id="KW-1185">Reference proteome</keyword>
<dbReference type="GO" id="GO:0006897">
    <property type="term" value="P:endocytosis"/>
    <property type="evidence" value="ECO:0007669"/>
    <property type="project" value="TreeGrafter"/>
</dbReference>
<proteinExistence type="predicted"/>
<dbReference type="STRING" id="133383.A0A1R0GY50"/>
<dbReference type="PANTHER" id="PTHR21663:SF0">
    <property type="entry name" value="HEAT REPEAT-CONTAINING PROTEIN 5B"/>
    <property type="match status" value="1"/>
</dbReference>
<evidence type="ECO:0000313" key="2">
    <source>
        <dbReference type="EMBL" id="OLY81820.1"/>
    </source>
</evidence>
<dbReference type="GO" id="GO:0042147">
    <property type="term" value="P:retrograde transport, endosome to Golgi"/>
    <property type="evidence" value="ECO:0007669"/>
    <property type="project" value="TreeGrafter"/>
</dbReference>